<reference evidence="2" key="3">
    <citation type="submission" date="2010-09" db="EMBL/GenBank/DDBJ databases">
        <title>Annotation of Gaeumannomyces graminis var. tritici R3-111a-1.</title>
        <authorList>
            <consortium name="The Broad Institute Genome Sequencing Platform"/>
            <person name="Ma L.-J."/>
            <person name="Dead R."/>
            <person name="Young S.K."/>
            <person name="Zeng Q."/>
            <person name="Gargeya S."/>
            <person name="Fitzgerald M."/>
            <person name="Haas B."/>
            <person name="Abouelleil A."/>
            <person name="Alvarado L."/>
            <person name="Arachchi H.M."/>
            <person name="Berlin A."/>
            <person name="Brown A."/>
            <person name="Chapman S.B."/>
            <person name="Chen Z."/>
            <person name="Dunbar C."/>
            <person name="Freedman E."/>
            <person name="Gearin G."/>
            <person name="Gellesch M."/>
            <person name="Goldberg J."/>
            <person name="Griggs A."/>
            <person name="Gujja S."/>
            <person name="Heiman D."/>
            <person name="Howarth C."/>
            <person name="Larson L."/>
            <person name="Lui A."/>
            <person name="MacDonald P.J.P."/>
            <person name="Mehta T."/>
            <person name="Montmayeur A."/>
            <person name="Murphy C."/>
            <person name="Neiman D."/>
            <person name="Pearson M."/>
            <person name="Priest M."/>
            <person name="Roberts A."/>
            <person name="Saif S."/>
            <person name="Shea T."/>
            <person name="Shenoy N."/>
            <person name="Sisk P."/>
            <person name="Stolte C."/>
            <person name="Sykes S."/>
            <person name="Yandava C."/>
            <person name="Wortman J."/>
            <person name="Nusbaum C."/>
            <person name="Birren B."/>
        </authorList>
    </citation>
    <scope>NUCLEOTIDE SEQUENCE</scope>
    <source>
        <strain evidence="2">R3-111a-1</strain>
    </source>
</reference>
<evidence type="ECO:0000313" key="3">
    <source>
        <dbReference type="EnsemblFungi" id="EJT75742"/>
    </source>
</evidence>
<accession>J3NWL0</accession>
<evidence type="ECO:0000313" key="2">
    <source>
        <dbReference type="EMBL" id="EJT75742.1"/>
    </source>
</evidence>
<dbReference type="GeneID" id="20346131"/>
<dbReference type="EMBL" id="GL385397">
    <property type="protein sequence ID" value="EJT75742.1"/>
    <property type="molecule type" value="Genomic_DNA"/>
</dbReference>
<reference evidence="3" key="5">
    <citation type="submission" date="2018-04" db="UniProtKB">
        <authorList>
            <consortium name="EnsemblFungi"/>
        </authorList>
    </citation>
    <scope>IDENTIFICATION</scope>
    <source>
        <strain evidence="3">R3-111a-1</strain>
    </source>
</reference>
<protein>
    <submittedName>
        <fullName evidence="2 3">Uncharacterized protein</fullName>
    </submittedName>
</protein>
<keyword evidence="4" id="KW-1185">Reference proteome</keyword>
<dbReference type="EnsemblFungi" id="EJT75742">
    <property type="protein sequence ID" value="EJT75742"/>
    <property type="gene ID" value="GGTG_05673"/>
</dbReference>
<reference evidence="3" key="4">
    <citation type="journal article" date="2015" name="G3 (Bethesda)">
        <title>Genome sequences of three phytopathogenic species of the Magnaporthaceae family of fungi.</title>
        <authorList>
            <person name="Okagaki L.H."/>
            <person name="Nunes C.C."/>
            <person name="Sailsbery J."/>
            <person name="Clay B."/>
            <person name="Brown D."/>
            <person name="John T."/>
            <person name="Oh Y."/>
            <person name="Young N."/>
            <person name="Fitzgerald M."/>
            <person name="Haas B.J."/>
            <person name="Zeng Q."/>
            <person name="Young S."/>
            <person name="Adiconis X."/>
            <person name="Fan L."/>
            <person name="Levin J.Z."/>
            <person name="Mitchell T.K."/>
            <person name="Okubara P.A."/>
            <person name="Farman M.L."/>
            <person name="Kohn L.M."/>
            <person name="Birren B."/>
            <person name="Ma L.-J."/>
            <person name="Dean R.A."/>
        </authorList>
    </citation>
    <scope>NUCLEOTIDE SEQUENCE</scope>
    <source>
        <strain evidence="3">R3-111a-1</strain>
    </source>
</reference>
<dbReference type="HOGENOM" id="CLU_2372926_0_0_1"/>
<organism evidence="2">
    <name type="scientific">Gaeumannomyces tritici (strain R3-111a-1)</name>
    <name type="common">Wheat and barley take-all root rot fungus</name>
    <name type="synonym">Gaeumannomyces graminis var. tritici</name>
    <dbReference type="NCBI Taxonomy" id="644352"/>
    <lineage>
        <taxon>Eukaryota</taxon>
        <taxon>Fungi</taxon>
        <taxon>Dikarya</taxon>
        <taxon>Ascomycota</taxon>
        <taxon>Pezizomycotina</taxon>
        <taxon>Sordariomycetes</taxon>
        <taxon>Sordariomycetidae</taxon>
        <taxon>Magnaporthales</taxon>
        <taxon>Magnaporthaceae</taxon>
        <taxon>Gaeumannomyces</taxon>
    </lineage>
</organism>
<feature type="region of interest" description="Disordered" evidence="1">
    <location>
        <begin position="1"/>
        <end position="49"/>
    </location>
</feature>
<reference evidence="2" key="2">
    <citation type="submission" date="2010-07" db="EMBL/GenBank/DDBJ databases">
        <authorList>
            <consortium name="The Broad Institute Genome Sequencing Platform"/>
            <consortium name="Broad Institute Genome Sequencing Center for Infectious Disease"/>
            <person name="Ma L.-J."/>
            <person name="Dead R."/>
            <person name="Young S."/>
            <person name="Zeng Q."/>
            <person name="Koehrsen M."/>
            <person name="Alvarado L."/>
            <person name="Berlin A."/>
            <person name="Chapman S.B."/>
            <person name="Chen Z."/>
            <person name="Freedman E."/>
            <person name="Gellesch M."/>
            <person name="Goldberg J."/>
            <person name="Griggs A."/>
            <person name="Gujja S."/>
            <person name="Heilman E.R."/>
            <person name="Heiman D."/>
            <person name="Hepburn T."/>
            <person name="Howarth C."/>
            <person name="Jen D."/>
            <person name="Larson L."/>
            <person name="Mehta T."/>
            <person name="Neiman D."/>
            <person name="Pearson M."/>
            <person name="Roberts A."/>
            <person name="Saif S."/>
            <person name="Shea T."/>
            <person name="Shenoy N."/>
            <person name="Sisk P."/>
            <person name="Stolte C."/>
            <person name="Sykes S."/>
            <person name="Walk T."/>
            <person name="White J."/>
            <person name="Yandava C."/>
            <person name="Haas B."/>
            <person name="Nusbaum C."/>
            <person name="Birren B."/>
        </authorList>
    </citation>
    <scope>NUCLEOTIDE SEQUENCE</scope>
    <source>
        <strain evidence="2">R3-111a-1</strain>
    </source>
</reference>
<sequence>MTDTQAGSLESRHPREKVPTTLARNGRRQADSPVRSTSARAQPWGFAVGISEPGGKAWTQLLCNPSLSPRLASSTTRRRADTGPGSWVLELLALQ</sequence>
<dbReference type="RefSeq" id="XP_009221742.1">
    <property type="nucleotide sequence ID" value="XM_009223478.1"/>
</dbReference>
<evidence type="ECO:0000256" key="1">
    <source>
        <dbReference type="SAM" id="MobiDB-lite"/>
    </source>
</evidence>
<dbReference type="Proteomes" id="UP000006039">
    <property type="component" value="Unassembled WGS sequence"/>
</dbReference>
<name>J3NWL0_GAET3</name>
<reference evidence="4" key="1">
    <citation type="submission" date="2010-07" db="EMBL/GenBank/DDBJ databases">
        <title>The genome sequence of Gaeumannomyces graminis var. tritici strain R3-111a-1.</title>
        <authorList>
            <consortium name="The Broad Institute Genome Sequencing Platform"/>
            <person name="Ma L.-J."/>
            <person name="Dead R."/>
            <person name="Young S."/>
            <person name="Zeng Q."/>
            <person name="Koehrsen M."/>
            <person name="Alvarado L."/>
            <person name="Berlin A."/>
            <person name="Chapman S.B."/>
            <person name="Chen Z."/>
            <person name="Freedman E."/>
            <person name="Gellesch M."/>
            <person name="Goldberg J."/>
            <person name="Griggs A."/>
            <person name="Gujja S."/>
            <person name="Heilman E.R."/>
            <person name="Heiman D."/>
            <person name="Hepburn T."/>
            <person name="Howarth C."/>
            <person name="Jen D."/>
            <person name="Larson L."/>
            <person name="Mehta T."/>
            <person name="Neiman D."/>
            <person name="Pearson M."/>
            <person name="Roberts A."/>
            <person name="Saif S."/>
            <person name="Shea T."/>
            <person name="Shenoy N."/>
            <person name="Sisk P."/>
            <person name="Stolte C."/>
            <person name="Sykes S."/>
            <person name="Walk T."/>
            <person name="White J."/>
            <person name="Yandava C."/>
            <person name="Haas B."/>
            <person name="Nusbaum C."/>
            <person name="Birren B."/>
        </authorList>
    </citation>
    <scope>NUCLEOTIDE SEQUENCE [LARGE SCALE GENOMIC DNA]</scope>
    <source>
        <strain evidence="4">R3-111a-1</strain>
    </source>
</reference>
<gene>
    <name evidence="3" type="primary">20346131</name>
    <name evidence="2" type="ORF">GGTG_05673</name>
</gene>
<dbReference type="VEuPathDB" id="FungiDB:GGTG_05673"/>
<evidence type="ECO:0000313" key="4">
    <source>
        <dbReference type="Proteomes" id="UP000006039"/>
    </source>
</evidence>
<proteinExistence type="predicted"/>
<dbReference type="AlphaFoldDB" id="J3NWL0"/>